<reference evidence="2" key="1">
    <citation type="submission" date="2015-04" db="UniProtKB">
        <authorList>
            <consortium name="EnsemblPlants"/>
        </authorList>
    </citation>
    <scope>IDENTIFICATION</scope>
    <source>
        <strain evidence="2">SL10</strain>
    </source>
</reference>
<dbReference type="AlphaFoldDB" id="A0A0E0GII7"/>
<dbReference type="HOGENOM" id="CLU_2214204_0_0_1"/>
<keyword evidence="3" id="KW-1185">Reference proteome</keyword>
<evidence type="ECO:0000313" key="3">
    <source>
        <dbReference type="Proteomes" id="UP000006591"/>
    </source>
</evidence>
<reference evidence="2" key="2">
    <citation type="submission" date="2018-04" db="EMBL/GenBank/DDBJ databases">
        <title>OnivRS2 (Oryza nivara Reference Sequence Version 2).</title>
        <authorList>
            <person name="Zhang J."/>
            <person name="Kudrna D."/>
            <person name="Lee S."/>
            <person name="Talag J."/>
            <person name="Rajasekar S."/>
            <person name="Welchert J."/>
            <person name="Hsing Y.-I."/>
            <person name="Wing R.A."/>
        </authorList>
    </citation>
    <scope>NUCLEOTIDE SEQUENCE [LARGE SCALE GENOMIC DNA]</scope>
    <source>
        <strain evidence="2">SL10</strain>
    </source>
</reference>
<evidence type="ECO:0000256" key="1">
    <source>
        <dbReference type="SAM" id="SignalP"/>
    </source>
</evidence>
<proteinExistence type="predicted"/>
<protein>
    <submittedName>
        <fullName evidence="2">Uncharacterized protein</fullName>
    </submittedName>
</protein>
<name>A0A0E0GII7_ORYNI</name>
<evidence type="ECO:0000313" key="2">
    <source>
        <dbReference type="EnsemblPlants" id="ONIVA03G08010.1"/>
    </source>
</evidence>
<feature type="signal peptide" evidence="1">
    <location>
        <begin position="1"/>
        <end position="24"/>
    </location>
</feature>
<sequence>MGIVKRTTLVGLVLTLQPVYLLMALKVSKEFLEVPDNVGKKNSCYGWDRENSRVENTRPTGKEKQAIQDLNFSPDASIIGRTPRPTSYPIEYNIGVHLTANKGNEIT</sequence>
<feature type="chain" id="PRO_5002360386" evidence="1">
    <location>
        <begin position="25"/>
        <end position="107"/>
    </location>
</feature>
<dbReference type="EnsemblPlants" id="ONIVA03G08010.1">
    <property type="protein sequence ID" value="ONIVA03G08010.1"/>
    <property type="gene ID" value="ONIVA03G08010"/>
</dbReference>
<dbReference type="Gramene" id="ONIVA03G08010.1">
    <property type="protein sequence ID" value="ONIVA03G08010.1"/>
    <property type="gene ID" value="ONIVA03G08010"/>
</dbReference>
<accession>A0A0E0GII7</accession>
<keyword evidence="1" id="KW-0732">Signal</keyword>
<dbReference type="Proteomes" id="UP000006591">
    <property type="component" value="Chromosome 3"/>
</dbReference>
<organism evidence="2">
    <name type="scientific">Oryza nivara</name>
    <name type="common">Indian wild rice</name>
    <name type="synonym">Oryza sativa f. spontanea</name>
    <dbReference type="NCBI Taxonomy" id="4536"/>
    <lineage>
        <taxon>Eukaryota</taxon>
        <taxon>Viridiplantae</taxon>
        <taxon>Streptophyta</taxon>
        <taxon>Embryophyta</taxon>
        <taxon>Tracheophyta</taxon>
        <taxon>Spermatophyta</taxon>
        <taxon>Magnoliopsida</taxon>
        <taxon>Liliopsida</taxon>
        <taxon>Poales</taxon>
        <taxon>Poaceae</taxon>
        <taxon>BOP clade</taxon>
        <taxon>Oryzoideae</taxon>
        <taxon>Oryzeae</taxon>
        <taxon>Oryzinae</taxon>
        <taxon>Oryza</taxon>
    </lineage>
</organism>